<comment type="caution">
    <text evidence="2">The sequence shown here is derived from an EMBL/GenBank/DDBJ whole genome shotgun (WGS) entry which is preliminary data.</text>
</comment>
<evidence type="ECO:0000259" key="1">
    <source>
        <dbReference type="Pfam" id="PF07883"/>
    </source>
</evidence>
<keyword evidence="2" id="KW-0223">Dioxygenase</keyword>
<dbReference type="InterPro" id="IPR014710">
    <property type="entry name" value="RmlC-like_jellyroll"/>
</dbReference>
<dbReference type="RefSeq" id="WP_184366650.1">
    <property type="nucleotide sequence ID" value="NZ_BAAAKM010000111.1"/>
</dbReference>
<dbReference type="Gene3D" id="2.60.120.10">
    <property type="entry name" value="Jelly Rolls"/>
    <property type="match status" value="1"/>
</dbReference>
<keyword evidence="3" id="KW-1185">Reference proteome</keyword>
<dbReference type="InterPro" id="IPR013096">
    <property type="entry name" value="Cupin_2"/>
</dbReference>
<dbReference type="SUPFAM" id="SSF51182">
    <property type="entry name" value="RmlC-like cupins"/>
    <property type="match status" value="1"/>
</dbReference>
<sequence>MRARLTMIFTAPIHTPATGGATYDFGTHANDFLVRREQAGATEVFTVRVPGGGAVPEHVHTDMEQTFVFLSGVGTATLTHGTRRARYTCRPGDTLFVPTGWQHTLAADSLSGVTYVCVNAFLPDRERVGDTAVEHADLVAPHFPPLSTRSSREEELRVALARAAETGFTTTPERMVPADFTAFDATLLSDPSTYRVRQVGPFLYPTRVAPAPRVVGVREADLLHTASAATGLRVFVEGSQSPLSVKPPCAASDVDVLVAVQSAEELDSARLFAPVLVQALRHLDAEVSVGVIHIGWLGLPGFYSAISTDPADPDRTWWEADQKSRLAEAEHRMRNALDRVTDPVWCRRLLEQSQTLLECTEQALGEFQISPRWKGYL</sequence>
<reference evidence="2 3" key="1">
    <citation type="submission" date="2020-08" db="EMBL/GenBank/DDBJ databases">
        <title>Sequencing the genomes of 1000 actinobacteria strains.</title>
        <authorList>
            <person name="Klenk H.-P."/>
        </authorList>
    </citation>
    <scope>NUCLEOTIDE SEQUENCE [LARGE SCALE GENOMIC DNA]</scope>
    <source>
        <strain evidence="2 3">DSM 44598</strain>
    </source>
</reference>
<dbReference type="Pfam" id="PF07883">
    <property type="entry name" value="Cupin_2"/>
    <property type="match status" value="1"/>
</dbReference>
<proteinExistence type="predicted"/>
<dbReference type="Proteomes" id="UP000579647">
    <property type="component" value="Unassembled WGS sequence"/>
</dbReference>
<dbReference type="GO" id="GO:0051213">
    <property type="term" value="F:dioxygenase activity"/>
    <property type="evidence" value="ECO:0007669"/>
    <property type="project" value="UniProtKB-KW"/>
</dbReference>
<dbReference type="InterPro" id="IPR011051">
    <property type="entry name" value="RmlC_Cupin_sf"/>
</dbReference>
<evidence type="ECO:0000313" key="3">
    <source>
        <dbReference type="Proteomes" id="UP000579647"/>
    </source>
</evidence>
<keyword evidence="2" id="KW-0560">Oxidoreductase</keyword>
<feature type="domain" description="Cupin type-2" evidence="1">
    <location>
        <begin position="46"/>
        <end position="118"/>
    </location>
</feature>
<gene>
    <name evidence="2" type="ORF">HNR07_004547</name>
</gene>
<dbReference type="AlphaFoldDB" id="A0A840W8N0"/>
<name>A0A840W8N0_9ACTN</name>
<evidence type="ECO:0000313" key="2">
    <source>
        <dbReference type="EMBL" id="MBB5493410.1"/>
    </source>
</evidence>
<dbReference type="CDD" id="cd02208">
    <property type="entry name" value="cupin_RmlC-like"/>
    <property type="match status" value="1"/>
</dbReference>
<organism evidence="2 3">
    <name type="scientific">Nocardiopsis metallicus</name>
    <dbReference type="NCBI Taxonomy" id="179819"/>
    <lineage>
        <taxon>Bacteria</taxon>
        <taxon>Bacillati</taxon>
        <taxon>Actinomycetota</taxon>
        <taxon>Actinomycetes</taxon>
        <taxon>Streptosporangiales</taxon>
        <taxon>Nocardiopsidaceae</taxon>
        <taxon>Nocardiopsis</taxon>
    </lineage>
</organism>
<accession>A0A840W8N0</accession>
<dbReference type="EMBL" id="JACHDO010000001">
    <property type="protein sequence ID" value="MBB5493410.1"/>
    <property type="molecule type" value="Genomic_DNA"/>
</dbReference>
<protein>
    <submittedName>
        <fullName evidence="2">Quercetin dioxygenase-like cupin family protein</fullName>
    </submittedName>
</protein>